<dbReference type="Gene3D" id="3.90.1200.10">
    <property type="match status" value="1"/>
</dbReference>
<evidence type="ECO:0000313" key="2">
    <source>
        <dbReference type="EMBL" id="RDH22834.1"/>
    </source>
</evidence>
<feature type="domain" description="Aminoglycoside phosphotransferase" evidence="1">
    <location>
        <begin position="70"/>
        <end position="260"/>
    </location>
</feature>
<dbReference type="EMBL" id="KZ851906">
    <property type="protein sequence ID" value="RDH22834.1"/>
    <property type="molecule type" value="Genomic_DNA"/>
</dbReference>
<dbReference type="SUPFAM" id="SSF56112">
    <property type="entry name" value="Protein kinase-like (PK-like)"/>
    <property type="match status" value="1"/>
</dbReference>
<proteinExistence type="predicted"/>
<evidence type="ECO:0000313" key="3">
    <source>
        <dbReference type="Proteomes" id="UP000253845"/>
    </source>
</evidence>
<dbReference type="PANTHER" id="PTHR21310:SF39">
    <property type="entry name" value="AMINOGLYCOSIDE PHOSPHOTRANSFERASE DOMAIN-CONTAINING PROTEIN"/>
    <property type="match status" value="1"/>
</dbReference>
<dbReference type="InterPro" id="IPR011009">
    <property type="entry name" value="Kinase-like_dom_sf"/>
</dbReference>
<sequence length="291" mass="32514">MERVFTPFIDPASRDANNTFPFDGIDFETLSEESLAAVLFSVPALYDLGQTTVVRLSQKLAMKGGGNVLSSEAAVLQLITSKTDIRVPRVHRAWQVEDDTKYFGTMGYLIMDYIDGRPLDSCWDELSTDQKLDIANQTAQMVVKMQAIELSVPKAGPIGGGPCCGRWFSHYSAGPFETTSEMEDWFNHKLEICKAWRKAPQDIPAFKFTELVITHQDISPRNLILDAEGHVWLVDWADAGAYPRVFESASLSSQSSFPDFNDMVLSRLPRYPQEEEQLKSVGYALSVCPLA</sequence>
<accession>A0A370C4N3</accession>
<organism evidence="2 3">
    <name type="scientific">Aspergillus niger ATCC 13496</name>
    <dbReference type="NCBI Taxonomy" id="1353008"/>
    <lineage>
        <taxon>Eukaryota</taxon>
        <taxon>Fungi</taxon>
        <taxon>Dikarya</taxon>
        <taxon>Ascomycota</taxon>
        <taxon>Pezizomycotina</taxon>
        <taxon>Eurotiomycetes</taxon>
        <taxon>Eurotiomycetidae</taxon>
        <taxon>Eurotiales</taxon>
        <taxon>Aspergillaceae</taxon>
        <taxon>Aspergillus</taxon>
        <taxon>Aspergillus subgen. Circumdati</taxon>
    </lineage>
</organism>
<dbReference type="InterPro" id="IPR051678">
    <property type="entry name" value="AGP_Transferase"/>
</dbReference>
<dbReference type="VEuPathDB" id="FungiDB:M747DRAFT_339198"/>
<protein>
    <submittedName>
        <fullName evidence="2">Phosphotransferase family protein</fullName>
    </submittedName>
</protein>
<dbReference type="AlphaFoldDB" id="A0A370C4N3"/>
<evidence type="ECO:0000259" key="1">
    <source>
        <dbReference type="Pfam" id="PF01636"/>
    </source>
</evidence>
<dbReference type="Pfam" id="PF01636">
    <property type="entry name" value="APH"/>
    <property type="match status" value="1"/>
</dbReference>
<gene>
    <name evidence="2" type="ORF">M747DRAFT_339198</name>
</gene>
<keyword evidence="2" id="KW-0808">Transferase</keyword>
<dbReference type="Proteomes" id="UP000253845">
    <property type="component" value="Unassembled WGS sequence"/>
</dbReference>
<reference evidence="2 3" key="1">
    <citation type="submission" date="2018-07" db="EMBL/GenBank/DDBJ databases">
        <title>Section-level genome sequencing of Aspergillus section Nigri to investigate inter- and intra-species variation.</title>
        <authorList>
            <consortium name="DOE Joint Genome Institute"/>
            <person name="Vesth T.C."/>
            <person name="Nybo J.L."/>
            <person name="Theobald S."/>
            <person name="Frisvad J.C."/>
            <person name="Larsen T.O."/>
            <person name="Nielsen K.F."/>
            <person name="Hoof J.B."/>
            <person name="Brandl J."/>
            <person name="Salamov A."/>
            <person name="Riley R."/>
            <person name="Gladden J.M."/>
            <person name="Phatale P."/>
            <person name="Nielsen M.T."/>
            <person name="Lyhne E.K."/>
            <person name="Kogle M.E."/>
            <person name="Strasser K."/>
            <person name="McDonnell E."/>
            <person name="Barry K."/>
            <person name="Clum A."/>
            <person name="Chen C."/>
            <person name="Nolan M."/>
            <person name="Sandor L."/>
            <person name="Kuo A."/>
            <person name="Lipzen A."/>
            <person name="Hainaut M."/>
            <person name="Drula E."/>
            <person name="Tsang A."/>
            <person name="Magnuson J.K."/>
            <person name="Henrissat B."/>
            <person name="Wiebenga A."/>
            <person name="Simmons B.A."/>
            <person name="Makela M.R."/>
            <person name="De vries R.P."/>
            <person name="Grigoriev I.V."/>
            <person name="Mortensen U.H."/>
            <person name="Baker S.E."/>
            <person name="Andersen M.R."/>
        </authorList>
    </citation>
    <scope>NUCLEOTIDE SEQUENCE [LARGE SCALE GENOMIC DNA]</scope>
    <source>
        <strain evidence="2 3">ATCC 13496</strain>
    </source>
</reference>
<dbReference type="PANTHER" id="PTHR21310">
    <property type="entry name" value="AMINOGLYCOSIDE PHOSPHOTRANSFERASE-RELATED-RELATED"/>
    <property type="match status" value="1"/>
</dbReference>
<name>A0A370C4N3_ASPNG</name>
<dbReference type="GO" id="GO:0016740">
    <property type="term" value="F:transferase activity"/>
    <property type="evidence" value="ECO:0007669"/>
    <property type="project" value="UniProtKB-KW"/>
</dbReference>
<dbReference type="InterPro" id="IPR002575">
    <property type="entry name" value="Aminoglycoside_PTrfase"/>
</dbReference>